<gene>
    <name evidence="1" type="ORF">Pint_36193</name>
</gene>
<comment type="caution">
    <text evidence="1">The sequence shown here is derived from an EMBL/GenBank/DDBJ whole genome shotgun (WGS) entry which is preliminary data.</text>
</comment>
<dbReference type="EMBL" id="CM047744">
    <property type="protein sequence ID" value="KAJ0028556.1"/>
    <property type="molecule type" value="Genomic_DNA"/>
</dbReference>
<dbReference type="Proteomes" id="UP001163603">
    <property type="component" value="Chromosome 9"/>
</dbReference>
<proteinExistence type="predicted"/>
<sequence length="411" mass="44769">MGSFPTITIQTILGAPGVKDNNLKVLTKTKSGGLTECMKSVIYKEDVKEAFYLLDLDVVMSLYDKWTANLPMIQPFYAIKSNPEKSLIGTLNALNALGANFDCASKAEIETVLSLGVSPDRIIFANTCKLESHIKFAASVGVNLTTFDSIGELNKIHKWHPKCDLIIRIKAPDDSKSRRPLGSKFGALPTEVSPMLQAAKSLHFNVIGVSFHVGSATNDGDAFIKAIAASKTVFDTAAQLGMPKMLVLDIGGGFLANSLFEDVATAVKAGLEAHFPNEPGLNIISEPGRFFAETTVTLAANIIGKRTRGEVREYWINDGTYGTFHCVIRDALNEPLVCKPLSCKGLKTYSSNLFGPTCDSRDVVLREYQLPELEVNDWLVFPNMGAYTYAFGSSFNGFKTSDNLFYLVTSS</sequence>
<organism evidence="1 2">
    <name type="scientific">Pistacia integerrima</name>
    <dbReference type="NCBI Taxonomy" id="434235"/>
    <lineage>
        <taxon>Eukaryota</taxon>
        <taxon>Viridiplantae</taxon>
        <taxon>Streptophyta</taxon>
        <taxon>Embryophyta</taxon>
        <taxon>Tracheophyta</taxon>
        <taxon>Spermatophyta</taxon>
        <taxon>Magnoliopsida</taxon>
        <taxon>eudicotyledons</taxon>
        <taxon>Gunneridae</taxon>
        <taxon>Pentapetalae</taxon>
        <taxon>rosids</taxon>
        <taxon>malvids</taxon>
        <taxon>Sapindales</taxon>
        <taxon>Anacardiaceae</taxon>
        <taxon>Pistacia</taxon>
    </lineage>
</organism>
<keyword evidence="2" id="KW-1185">Reference proteome</keyword>
<name>A0ACC0Y4I8_9ROSI</name>
<evidence type="ECO:0000313" key="2">
    <source>
        <dbReference type="Proteomes" id="UP001163603"/>
    </source>
</evidence>
<reference evidence="2" key="1">
    <citation type="journal article" date="2023" name="G3 (Bethesda)">
        <title>Genome assembly and association tests identify interacting loci associated with vigor, precocity, and sex in interspecific pistachio rootstocks.</title>
        <authorList>
            <person name="Palmer W."/>
            <person name="Jacygrad E."/>
            <person name="Sagayaradj S."/>
            <person name="Cavanaugh K."/>
            <person name="Han R."/>
            <person name="Bertier L."/>
            <person name="Beede B."/>
            <person name="Kafkas S."/>
            <person name="Golino D."/>
            <person name="Preece J."/>
            <person name="Michelmore R."/>
        </authorList>
    </citation>
    <scope>NUCLEOTIDE SEQUENCE [LARGE SCALE GENOMIC DNA]</scope>
</reference>
<accession>A0ACC0Y4I8</accession>
<evidence type="ECO:0000313" key="1">
    <source>
        <dbReference type="EMBL" id="KAJ0028556.1"/>
    </source>
</evidence>
<protein>
    <submittedName>
        <fullName evidence="1">Uncharacterized protein</fullName>
    </submittedName>
</protein>